<name>A0A828PXS1_ACTPL</name>
<sequence length="44" mass="5214">MTDKNRQGFNLYMAINKNSYYLSKKDCNTKEVFVGILLIYFNKS</sequence>
<evidence type="ECO:0000313" key="1">
    <source>
        <dbReference type="EMBL" id="EFM92940.1"/>
    </source>
</evidence>
<organism evidence="1 2">
    <name type="scientific">Actinobacillus pleuropneumoniae serovar 6 str. Femo</name>
    <dbReference type="NCBI Taxonomy" id="754256"/>
    <lineage>
        <taxon>Bacteria</taxon>
        <taxon>Pseudomonadati</taxon>
        <taxon>Pseudomonadota</taxon>
        <taxon>Gammaproteobacteria</taxon>
        <taxon>Pasteurellales</taxon>
        <taxon>Pasteurellaceae</taxon>
        <taxon>Actinobacillus</taxon>
    </lineage>
</organism>
<gene>
    <name evidence="1" type="ORF">appser6_1450</name>
</gene>
<dbReference type="Proteomes" id="UP000005341">
    <property type="component" value="Unassembled WGS sequence"/>
</dbReference>
<evidence type="ECO:0000313" key="2">
    <source>
        <dbReference type="Proteomes" id="UP000005341"/>
    </source>
</evidence>
<proteinExistence type="predicted"/>
<accession>A0A828PXS1</accession>
<reference evidence="1 2" key="1">
    <citation type="journal article" date="2010" name="J. Bacteriol.">
        <title>Comparative genomic characterization of Actinobacillus pleuropneumoniae.</title>
        <authorList>
            <person name="Xu Z."/>
            <person name="Chen X."/>
            <person name="Li L."/>
            <person name="Li T."/>
            <person name="Wang S."/>
            <person name="Chen H."/>
            <person name="Zhou R."/>
        </authorList>
    </citation>
    <scope>NUCLEOTIDE SEQUENCE [LARGE SCALE GENOMIC DNA]</scope>
    <source>
        <strain evidence="1 2">Femo</strain>
    </source>
</reference>
<dbReference type="EMBL" id="ADOG01000002">
    <property type="protein sequence ID" value="EFM92940.1"/>
    <property type="molecule type" value="Genomic_DNA"/>
</dbReference>
<comment type="caution">
    <text evidence="1">The sequence shown here is derived from an EMBL/GenBank/DDBJ whole genome shotgun (WGS) entry which is preliminary data.</text>
</comment>
<dbReference type="AlphaFoldDB" id="A0A828PXS1"/>
<protein>
    <submittedName>
        <fullName evidence="1">Uncharacterized protein</fullName>
    </submittedName>
</protein>